<organism evidence="2 3">
    <name type="scientific">Trichinella nelsoni</name>
    <dbReference type="NCBI Taxonomy" id="6336"/>
    <lineage>
        <taxon>Eukaryota</taxon>
        <taxon>Metazoa</taxon>
        <taxon>Ecdysozoa</taxon>
        <taxon>Nematoda</taxon>
        <taxon>Enoplea</taxon>
        <taxon>Dorylaimia</taxon>
        <taxon>Trichinellida</taxon>
        <taxon>Trichinellidae</taxon>
        <taxon>Trichinella</taxon>
    </lineage>
</organism>
<evidence type="ECO:0000313" key="2">
    <source>
        <dbReference type="EMBL" id="KRX21586.1"/>
    </source>
</evidence>
<dbReference type="EMBL" id="JYDL01000038">
    <property type="protein sequence ID" value="KRX21586.1"/>
    <property type="molecule type" value="Genomic_DNA"/>
</dbReference>
<keyword evidence="3" id="KW-1185">Reference proteome</keyword>
<accession>A0A0V0S4H6</accession>
<reference evidence="2 3" key="1">
    <citation type="submission" date="2015-01" db="EMBL/GenBank/DDBJ databases">
        <title>Evolution of Trichinella species and genotypes.</title>
        <authorList>
            <person name="Korhonen P.K."/>
            <person name="Edoardo P."/>
            <person name="Giuseppe L.R."/>
            <person name="Gasser R.B."/>
        </authorList>
    </citation>
    <scope>NUCLEOTIDE SEQUENCE [LARGE SCALE GENOMIC DNA]</scope>
    <source>
        <strain evidence="2">ISS37</strain>
    </source>
</reference>
<keyword evidence="1" id="KW-0472">Membrane</keyword>
<dbReference type="Proteomes" id="UP000054630">
    <property type="component" value="Unassembled WGS sequence"/>
</dbReference>
<protein>
    <submittedName>
        <fullName evidence="2">Uncharacterized protein</fullName>
    </submittedName>
</protein>
<evidence type="ECO:0000313" key="3">
    <source>
        <dbReference type="Proteomes" id="UP000054630"/>
    </source>
</evidence>
<proteinExistence type="predicted"/>
<feature type="transmembrane region" description="Helical" evidence="1">
    <location>
        <begin position="20"/>
        <end position="40"/>
    </location>
</feature>
<gene>
    <name evidence="2" type="ORF">T07_9928</name>
</gene>
<name>A0A0V0S4H6_9BILA</name>
<dbReference type="AlphaFoldDB" id="A0A0V0S4H6"/>
<sequence length="127" mass="15241">MIIENIEIYRIYVLYRLTTFIQLLRLNLTSFVWTITIYWIHQFDIYHQVFTQFPDNRGNFQIRKCLLSRITTDANTTKHNTIYLLITELLSLYVGIQTTVTVQSSIAWPPVALIFCRRTIFLRSIYR</sequence>
<evidence type="ECO:0000256" key="1">
    <source>
        <dbReference type="SAM" id="Phobius"/>
    </source>
</evidence>
<comment type="caution">
    <text evidence="2">The sequence shown here is derived from an EMBL/GenBank/DDBJ whole genome shotgun (WGS) entry which is preliminary data.</text>
</comment>
<keyword evidence="1" id="KW-0812">Transmembrane</keyword>
<keyword evidence="1" id="KW-1133">Transmembrane helix</keyword>